<evidence type="ECO:0000256" key="5">
    <source>
        <dbReference type="ARBA" id="ARBA00047606"/>
    </source>
</evidence>
<keyword evidence="3 6" id="KW-0328">Glycosyltransferase</keyword>
<proteinExistence type="inferred from homology"/>
<comment type="pathway">
    <text evidence="1">Pigment biosynthesis; anthocyanin biosynthesis.</text>
</comment>
<comment type="caution">
    <text evidence="9">The sequence shown here is derived from an EMBL/GenBank/DDBJ whole genome shotgun (WGS) entry which is preliminary data.</text>
</comment>
<dbReference type="SUPFAM" id="SSF53756">
    <property type="entry name" value="UDP-Glycosyltransferase/glycogen phosphorylase"/>
    <property type="match status" value="1"/>
</dbReference>
<reference evidence="9 10" key="1">
    <citation type="submission" date="2021-09" db="EMBL/GenBank/DDBJ databases">
        <title>Genomic insights and catalytic innovation underlie evolution of tropane alkaloids biosynthesis.</title>
        <authorList>
            <person name="Wang Y.-J."/>
            <person name="Tian T."/>
            <person name="Huang J.-P."/>
            <person name="Huang S.-X."/>
        </authorList>
    </citation>
    <scope>NUCLEOTIDE SEQUENCE [LARGE SCALE GENOMIC DNA]</scope>
    <source>
        <strain evidence="9">KIB-2018</strain>
        <tissue evidence="9">Leaf</tissue>
    </source>
</reference>
<evidence type="ECO:0000313" key="9">
    <source>
        <dbReference type="EMBL" id="KAJ8775299.1"/>
    </source>
</evidence>
<dbReference type="EC" id="2.4.1.-" evidence="7"/>
<dbReference type="AlphaFoldDB" id="A0AAV8UAT3"/>
<keyword evidence="10" id="KW-1185">Reference proteome</keyword>
<comment type="catalytic activity">
    <reaction evidence="5">
        <text>an anthocyanidin + UDP-alpha-D-glucose + H(+) = an anthocyanidin 3-O-beta-D-glucoside + UDP</text>
        <dbReference type="Rhea" id="RHEA:20093"/>
        <dbReference type="ChEBI" id="CHEBI:15378"/>
        <dbReference type="ChEBI" id="CHEBI:16307"/>
        <dbReference type="ChEBI" id="CHEBI:58223"/>
        <dbReference type="ChEBI" id="CHEBI:58885"/>
        <dbReference type="ChEBI" id="CHEBI:143576"/>
        <dbReference type="EC" id="2.4.1.115"/>
    </reaction>
</comment>
<accession>A0AAV8UAT3</accession>
<evidence type="ECO:0000259" key="8">
    <source>
        <dbReference type="PROSITE" id="PS50304"/>
    </source>
</evidence>
<protein>
    <recommendedName>
        <fullName evidence="7">Glycosyltransferase</fullName>
        <ecNumber evidence="7">2.4.1.-</ecNumber>
    </recommendedName>
</protein>
<dbReference type="InterPro" id="IPR035595">
    <property type="entry name" value="UDP_glycos_trans_CS"/>
</dbReference>
<evidence type="ECO:0000256" key="1">
    <source>
        <dbReference type="ARBA" id="ARBA00004935"/>
    </source>
</evidence>
<keyword evidence="4 6" id="KW-0808">Transferase</keyword>
<evidence type="ECO:0000256" key="3">
    <source>
        <dbReference type="ARBA" id="ARBA00022676"/>
    </source>
</evidence>
<organism evidence="9 10">
    <name type="scientific">Erythroxylum novogranatense</name>
    <dbReference type="NCBI Taxonomy" id="1862640"/>
    <lineage>
        <taxon>Eukaryota</taxon>
        <taxon>Viridiplantae</taxon>
        <taxon>Streptophyta</taxon>
        <taxon>Embryophyta</taxon>
        <taxon>Tracheophyta</taxon>
        <taxon>Spermatophyta</taxon>
        <taxon>Magnoliopsida</taxon>
        <taxon>eudicotyledons</taxon>
        <taxon>Gunneridae</taxon>
        <taxon>Pentapetalae</taxon>
        <taxon>rosids</taxon>
        <taxon>fabids</taxon>
        <taxon>Malpighiales</taxon>
        <taxon>Erythroxylaceae</taxon>
        <taxon>Erythroxylum</taxon>
    </lineage>
</organism>
<evidence type="ECO:0000256" key="6">
    <source>
        <dbReference type="RuleBase" id="RU003718"/>
    </source>
</evidence>
<dbReference type="PROSITE" id="PS00375">
    <property type="entry name" value="UDPGT"/>
    <property type="match status" value="1"/>
</dbReference>
<evidence type="ECO:0000256" key="4">
    <source>
        <dbReference type="ARBA" id="ARBA00022679"/>
    </source>
</evidence>
<dbReference type="PROSITE" id="PS50304">
    <property type="entry name" value="TUDOR"/>
    <property type="match status" value="1"/>
</dbReference>
<gene>
    <name evidence="9" type="ORF">K2173_020303</name>
</gene>
<dbReference type="CDD" id="cd03784">
    <property type="entry name" value="GT1_Gtf-like"/>
    <property type="match status" value="1"/>
</dbReference>
<dbReference type="InterPro" id="IPR002213">
    <property type="entry name" value="UDP_glucos_trans"/>
</dbReference>
<dbReference type="FunFam" id="3.40.50.2000:FF:000107">
    <property type="entry name" value="Glycosyltransferase"/>
    <property type="match status" value="1"/>
</dbReference>
<dbReference type="GO" id="GO:0047213">
    <property type="term" value="F:anthocyanidin 3-O-glucosyltransferase activity"/>
    <property type="evidence" value="ECO:0007669"/>
    <property type="project" value="UniProtKB-EC"/>
</dbReference>
<dbReference type="Pfam" id="PF00201">
    <property type="entry name" value="UDPGT"/>
    <property type="match status" value="1"/>
</dbReference>
<comment type="similarity">
    <text evidence="2 6">Belongs to the UDP-glycosyltransferase family.</text>
</comment>
<name>A0AAV8UAT3_9ROSI</name>
<dbReference type="PANTHER" id="PTHR48047">
    <property type="entry name" value="GLYCOSYLTRANSFERASE"/>
    <property type="match status" value="1"/>
</dbReference>
<evidence type="ECO:0000256" key="2">
    <source>
        <dbReference type="ARBA" id="ARBA00009995"/>
    </source>
</evidence>
<evidence type="ECO:0000313" key="10">
    <source>
        <dbReference type="Proteomes" id="UP001159364"/>
    </source>
</evidence>
<dbReference type="Gene3D" id="3.40.50.2000">
    <property type="entry name" value="Glycogen Phosphorylase B"/>
    <property type="match status" value="2"/>
</dbReference>
<dbReference type="Proteomes" id="UP001159364">
    <property type="component" value="Linkage Group LG01"/>
</dbReference>
<feature type="domain" description="Tudor" evidence="8">
    <location>
        <begin position="242"/>
        <end position="306"/>
    </location>
</feature>
<sequence>MGSNSCDYESQYHALLFPFMAKGHLIPLLQLARLLLRRRFVITVITTPANIPFVAKSLEDTTVSIVELPFPQSIPGIPSGVESTDKLPSMSLFPEFARSTKAMQPEFERVVATLEPVNFMVSDGFLWWTLESANKFGFPRLAFFGMSNYASSVSKAASQEGLLFGPESDNEPITVPEFPWIKITRNDFDPVFADPNPESIHFEFVMDSAVAAVQSFGTLVNSFYELEPTFADYINRDGDSKSWNVGPLCLVETPPRLDQSRKKPAWIQWLDQKLEQGSSVLYIAFGSQAELSTEQLRDIATGLEESEVNFVWVIRKDASELGDGFEERVKERGIVVRDWVDQREILKHQCVHGFLSHCGWNSVLDSICAGVPILAWPMMADQRLNARMVVEEIKVGLRVETCNGSVKGYVKSEGLKKMVRELMEGEMGKEVRKKAKEVAEMAKKAMEEETGSSWLSLSKLIDQICNEKKPRKELMARRN</sequence>
<evidence type="ECO:0000256" key="7">
    <source>
        <dbReference type="RuleBase" id="RU362057"/>
    </source>
</evidence>
<dbReference type="EMBL" id="JAIWQS010000001">
    <property type="protein sequence ID" value="KAJ8775299.1"/>
    <property type="molecule type" value="Genomic_DNA"/>
</dbReference>
<dbReference type="InterPro" id="IPR002999">
    <property type="entry name" value="Tudor"/>
</dbReference>
<dbReference type="PANTHER" id="PTHR48047:SF51">
    <property type="entry name" value="GLYCOSYLTRANSFERASE"/>
    <property type="match status" value="1"/>
</dbReference>